<organism evidence="2 3">
    <name type="scientific">Sulfurirhabdus autotrophica</name>
    <dbReference type="NCBI Taxonomy" id="1706046"/>
    <lineage>
        <taxon>Bacteria</taxon>
        <taxon>Pseudomonadati</taxon>
        <taxon>Pseudomonadota</taxon>
        <taxon>Betaproteobacteria</taxon>
        <taxon>Nitrosomonadales</taxon>
        <taxon>Sulfuricellaceae</taxon>
        <taxon>Sulfurirhabdus</taxon>
    </lineage>
</organism>
<dbReference type="RefSeq" id="WP_165923044.1">
    <property type="nucleotide sequence ID" value="NZ_BHVT01000049.1"/>
</dbReference>
<sequence length="170" mass="20636">MIKLLPPSELDYEFAFDLMEENMKKYYDLYDITWDKEWLRKNFFDKENYVITKFDERIGFLSLEKKKNELYVHTIQVCPQSQNQRIGLYVLRTLIKMMRDFRLQHIICRVFKDSPVLGMYERLGFERISQEHFLISLSCELNNNNRESEATKFLTQRPTGRATMRRLALR</sequence>
<dbReference type="PROSITE" id="PS51186">
    <property type="entry name" value="GNAT"/>
    <property type="match status" value="1"/>
</dbReference>
<evidence type="ECO:0000313" key="2">
    <source>
        <dbReference type="EMBL" id="TCV79007.1"/>
    </source>
</evidence>
<dbReference type="InterPro" id="IPR016181">
    <property type="entry name" value="Acyl_CoA_acyltransferase"/>
</dbReference>
<dbReference type="SUPFAM" id="SSF55729">
    <property type="entry name" value="Acyl-CoA N-acyltransferases (Nat)"/>
    <property type="match status" value="1"/>
</dbReference>
<comment type="caution">
    <text evidence="2">The sequence shown here is derived from an EMBL/GenBank/DDBJ whole genome shotgun (WGS) entry which is preliminary data.</text>
</comment>
<dbReference type="Pfam" id="PF00583">
    <property type="entry name" value="Acetyltransf_1"/>
    <property type="match status" value="1"/>
</dbReference>
<feature type="domain" description="N-acetyltransferase" evidence="1">
    <location>
        <begin position="2"/>
        <end position="142"/>
    </location>
</feature>
<keyword evidence="3" id="KW-1185">Reference proteome</keyword>
<evidence type="ECO:0000313" key="3">
    <source>
        <dbReference type="Proteomes" id="UP000295367"/>
    </source>
</evidence>
<proteinExistence type="predicted"/>
<dbReference type="Gene3D" id="3.40.630.30">
    <property type="match status" value="1"/>
</dbReference>
<dbReference type="GO" id="GO:0016747">
    <property type="term" value="F:acyltransferase activity, transferring groups other than amino-acyl groups"/>
    <property type="evidence" value="ECO:0007669"/>
    <property type="project" value="InterPro"/>
</dbReference>
<gene>
    <name evidence="2" type="ORF">EDC63_13810</name>
</gene>
<reference evidence="2 3" key="1">
    <citation type="submission" date="2019-03" db="EMBL/GenBank/DDBJ databases">
        <title>Genomic Encyclopedia of Type Strains, Phase IV (KMG-IV): sequencing the most valuable type-strain genomes for metagenomic binning, comparative biology and taxonomic classification.</title>
        <authorList>
            <person name="Goeker M."/>
        </authorList>
    </citation>
    <scope>NUCLEOTIDE SEQUENCE [LARGE SCALE GENOMIC DNA]</scope>
    <source>
        <strain evidence="2 3">DSM 100309</strain>
    </source>
</reference>
<keyword evidence="2" id="KW-0808">Transferase</keyword>
<evidence type="ECO:0000259" key="1">
    <source>
        <dbReference type="PROSITE" id="PS51186"/>
    </source>
</evidence>
<name>A0A4R3XU92_9PROT</name>
<dbReference type="Proteomes" id="UP000295367">
    <property type="component" value="Unassembled WGS sequence"/>
</dbReference>
<protein>
    <submittedName>
        <fullName evidence="2">Acetyltransferase (GNAT) family protein</fullName>
    </submittedName>
</protein>
<dbReference type="EMBL" id="SMCO01000038">
    <property type="protein sequence ID" value="TCV79007.1"/>
    <property type="molecule type" value="Genomic_DNA"/>
</dbReference>
<dbReference type="CDD" id="cd04301">
    <property type="entry name" value="NAT_SF"/>
    <property type="match status" value="1"/>
</dbReference>
<accession>A0A4R3XU92</accession>
<dbReference type="AlphaFoldDB" id="A0A4R3XU92"/>
<dbReference type="InterPro" id="IPR000182">
    <property type="entry name" value="GNAT_dom"/>
</dbReference>